<name>K6X7X4_9ALTE</name>
<dbReference type="STRING" id="1127673.GLIP_4113"/>
<dbReference type="PANTHER" id="PTHR35585:SF1">
    <property type="entry name" value="HHE DOMAIN PROTEIN (AFU_ORTHOLOGUE AFUA_4G00730)"/>
    <property type="match status" value="1"/>
</dbReference>
<evidence type="ECO:0000313" key="2">
    <source>
        <dbReference type="EMBL" id="GAC16724.1"/>
    </source>
</evidence>
<dbReference type="RefSeq" id="WP_008846526.1">
    <property type="nucleotide sequence ID" value="NZ_BAEN01000076.1"/>
</dbReference>
<dbReference type="PANTHER" id="PTHR35585">
    <property type="entry name" value="HHE DOMAIN PROTEIN (AFU_ORTHOLOGUE AFUA_4G00730)"/>
    <property type="match status" value="1"/>
</dbReference>
<keyword evidence="3" id="KW-1185">Reference proteome</keyword>
<reference evidence="2 3" key="1">
    <citation type="journal article" date="2017" name="Antonie Van Leeuwenhoek">
        <title>Rhizobium rhizosphaerae sp. nov., a novel species isolated from rice rhizosphere.</title>
        <authorList>
            <person name="Zhao J.J."/>
            <person name="Zhang J."/>
            <person name="Zhang R.J."/>
            <person name="Zhang C.W."/>
            <person name="Yin H.Q."/>
            <person name="Zhang X.X."/>
        </authorList>
    </citation>
    <scope>NUCLEOTIDE SEQUENCE [LARGE SCALE GENOMIC DNA]</scope>
    <source>
        <strain evidence="2 3">E3</strain>
    </source>
</reference>
<dbReference type="AlphaFoldDB" id="K6X7X4"/>
<sequence length="144" mass="16882">MEIFEAIRKDHEKQRLLMKILVETSGDTESRRDFYAELKQALVDHAIAEERYFYAPLMKSDQTVEQSRHAIAEHHEIDELLEKLDDTEMSSPGWLPTMKKLRDLVEHHLAEEEHEFFQQAGKVLSATQKDNLAGKYQSEMDKTH</sequence>
<gene>
    <name evidence="2" type="ORF">GLIP_4113</name>
</gene>
<comment type="caution">
    <text evidence="2">The sequence shown here is derived from an EMBL/GenBank/DDBJ whole genome shotgun (WGS) entry which is preliminary data.</text>
</comment>
<dbReference type="Proteomes" id="UP000006334">
    <property type="component" value="Unassembled WGS sequence"/>
</dbReference>
<feature type="domain" description="Hemerythrin-like" evidence="1">
    <location>
        <begin position="3"/>
        <end position="119"/>
    </location>
</feature>
<evidence type="ECO:0000259" key="1">
    <source>
        <dbReference type="Pfam" id="PF01814"/>
    </source>
</evidence>
<dbReference type="Pfam" id="PF01814">
    <property type="entry name" value="Hemerythrin"/>
    <property type="match status" value="1"/>
</dbReference>
<evidence type="ECO:0000313" key="3">
    <source>
        <dbReference type="Proteomes" id="UP000006334"/>
    </source>
</evidence>
<dbReference type="eggNOG" id="COG5592">
    <property type="taxonomic scope" value="Bacteria"/>
</dbReference>
<dbReference type="EMBL" id="BAEN01000076">
    <property type="protein sequence ID" value="GAC16724.1"/>
    <property type="molecule type" value="Genomic_DNA"/>
</dbReference>
<dbReference type="Gene3D" id="1.20.120.520">
    <property type="entry name" value="nmb1532 protein domain like"/>
    <property type="match status" value="1"/>
</dbReference>
<protein>
    <recommendedName>
        <fullName evidence="1">Hemerythrin-like domain-containing protein</fullName>
    </recommendedName>
</protein>
<organism evidence="2 3">
    <name type="scientific">Aliiglaciecola lipolytica E3</name>
    <dbReference type="NCBI Taxonomy" id="1127673"/>
    <lineage>
        <taxon>Bacteria</taxon>
        <taxon>Pseudomonadati</taxon>
        <taxon>Pseudomonadota</taxon>
        <taxon>Gammaproteobacteria</taxon>
        <taxon>Alteromonadales</taxon>
        <taxon>Alteromonadaceae</taxon>
        <taxon>Aliiglaciecola</taxon>
    </lineage>
</organism>
<dbReference type="OrthoDB" id="5523420at2"/>
<proteinExistence type="predicted"/>
<accession>K6X7X4</accession>
<dbReference type="InterPro" id="IPR012312">
    <property type="entry name" value="Hemerythrin-like"/>
</dbReference>